<geneLocation type="plasmid" evidence="1">
    <name>unnamed5</name>
</geneLocation>
<organism evidence="1">
    <name type="scientific">Rhizobium sp. ZPR3</name>
    <dbReference type="NCBI Taxonomy" id="3158967"/>
    <lineage>
        <taxon>Bacteria</taxon>
        <taxon>Pseudomonadati</taxon>
        <taxon>Pseudomonadota</taxon>
        <taxon>Alphaproteobacteria</taxon>
        <taxon>Hyphomicrobiales</taxon>
        <taxon>Rhizobiaceae</taxon>
        <taxon>Rhizobium/Agrobacterium group</taxon>
        <taxon>Rhizobium</taxon>
    </lineage>
</organism>
<protein>
    <recommendedName>
        <fullName evidence="2">Cytochrome P450</fullName>
    </recommendedName>
</protein>
<dbReference type="GO" id="GO:0020037">
    <property type="term" value="F:heme binding"/>
    <property type="evidence" value="ECO:0007669"/>
    <property type="project" value="InterPro"/>
</dbReference>
<evidence type="ECO:0000313" key="1">
    <source>
        <dbReference type="EMBL" id="XBT98068.1"/>
    </source>
</evidence>
<dbReference type="GO" id="GO:0004497">
    <property type="term" value="F:monooxygenase activity"/>
    <property type="evidence" value="ECO:0007669"/>
    <property type="project" value="InterPro"/>
</dbReference>
<dbReference type="GO" id="GO:0016705">
    <property type="term" value="F:oxidoreductase activity, acting on paired donors, with incorporation or reduction of molecular oxygen"/>
    <property type="evidence" value="ECO:0007669"/>
    <property type="project" value="InterPro"/>
</dbReference>
<evidence type="ECO:0008006" key="2">
    <source>
        <dbReference type="Google" id="ProtNLM"/>
    </source>
</evidence>
<sequence>MSNDRTKIVSARLAKEILANSDAFLNGPLKENIAKVRAQSGIPLVDTEDFFATWPIYSLGEEHDIRRKVVARAVGGSWDNAIGESVSILKAALDSGCIDDTTITESTDIFFNKVFGMSDHQRQLFLTACQPLTDFQLRQVPFDTMSDLDDRVKDLTRWFDGQLFTPGAVIEHMRDLGAPTYLSMSVVLDAYKPLHAGLSSVVHCSCLTFLTECNSDVKAVVRNILKAHPPFQNITRKDMLGKFSDGKISIDLRACHGQSSDELEIGGSSLDGSFLTFGYGPHACLGRGLALRWFHCCVELLQGSIDSRWSVVGTEVQDEALCSFQNIAVTLS</sequence>
<gene>
    <name evidence="1" type="ORF">ABM479_35745</name>
</gene>
<keyword evidence="1" id="KW-0614">Plasmid</keyword>
<dbReference type="SUPFAM" id="SSF48264">
    <property type="entry name" value="Cytochrome P450"/>
    <property type="match status" value="1"/>
</dbReference>
<dbReference type="GO" id="GO:0005506">
    <property type="term" value="F:iron ion binding"/>
    <property type="evidence" value="ECO:0007669"/>
    <property type="project" value="InterPro"/>
</dbReference>
<dbReference type="InterPro" id="IPR017972">
    <property type="entry name" value="Cyt_P450_CS"/>
</dbReference>
<dbReference type="EMBL" id="CP157965">
    <property type="protein sequence ID" value="XBT98068.1"/>
    <property type="molecule type" value="Genomic_DNA"/>
</dbReference>
<accession>A0AAU7S6W8</accession>
<reference evidence="1" key="1">
    <citation type="submission" date="2024-06" db="EMBL/GenBank/DDBJ databases">
        <authorList>
            <person name="Li T."/>
            <person name="Gao R."/>
        </authorList>
    </citation>
    <scope>NUCLEOTIDE SEQUENCE</scope>
    <source>
        <strain evidence="1">ZPR3</strain>
        <plasmid evidence="1">unnamed5</plasmid>
    </source>
</reference>
<proteinExistence type="predicted"/>
<name>A0AAU7S6W8_9HYPH</name>
<dbReference type="RefSeq" id="WP_349963339.1">
    <property type="nucleotide sequence ID" value="NZ_CP157965.1"/>
</dbReference>
<dbReference type="AlphaFoldDB" id="A0AAU7S6W8"/>
<dbReference type="InterPro" id="IPR036396">
    <property type="entry name" value="Cyt_P450_sf"/>
</dbReference>
<dbReference type="PROSITE" id="PS00086">
    <property type="entry name" value="CYTOCHROME_P450"/>
    <property type="match status" value="1"/>
</dbReference>